<organism evidence="7 8">
    <name type="scientific">Orchesella dallaii</name>
    <dbReference type="NCBI Taxonomy" id="48710"/>
    <lineage>
        <taxon>Eukaryota</taxon>
        <taxon>Metazoa</taxon>
        <taxon>Ecdysozoa</taxon>
        <taxon>Arthropoda</taxon>
        <taxon>Hexapoda</taxon>
        <taxon>Collembola</taxon>
        <taxon>Entomobryomorpha</taxon>
        <taxon>Entomobryoidea</taxon>
        <taxon>Orchesellidae</taxon>
        <taxon>Orchesellinae</taxon>
        <taxon>Orchesella</taxon>
    </lineage>
</organism>
<dbReference type="InterPro" id="IPR035963">
    <property type="entry name" value="FERM_2"/>
</dbReference>
<dbReference type="CDD" id="cd14473">
    <property type="entry name" value="FERM_B-lobe"/>
    <property type="match status" value="1"/>
</dbReference>
<feature type="compositionally biased region" description="Low complexity" evidence="5">
    <location>
        <begin position="54"/>
        <end position="63"/>
    </location>
</feature>
<feature type="compositionally biased region" description="Polar residues" evidence="5">
    <location>
        <begin position="64"/>
        <end position="73"/>
    </location>
</feature>
<feature type="compositionally biased region" description="Basic residues" evidence="5">
    <location>
        <begin position="32"/>
        <end position="44"/>
    </location>
</feature>
<evidence type="ECO:0000313" key="7">
    <source>
        <dbReference type="EMBL" id="CAL8138232.1"/>
    </source>
</evidence>
<comment type="subcellular location">
    <subcellularLocation>
        <location evidence="1">Cell junction</location>
        <location evidence="1">Adherens junction</location>
    </subcellularLocation>
    <subcellularLocation>
        <location evidence="4">Cell projection</location>
        <location evidence="4">Rhabdomere</location>
    </subcellularLocation>
</comment>
<dbReference type="Pfam" id="PF09380">
    <property type="entry name" value="FERM_C"/>
    <property type="match status" value="1"/>
</dbReference>
<dbReference type="PRINTS" id="PR00935">
    <property type="entry name" value="BAND41"/>
</dbReference>
<dbReference type="Gene3D" id="3.10.20.90">
    <property type="entry name" value="Phosphatidylinositol 3-kinase Catalytic Subunit, Chain A, domain 1"/>
    <property type="match status" value="1"/>
</dbReference>
<dbReference type="InterPro" id="IPR011993">
    <property type="entry name" value="PH-like_dom_sf"/>
</dbReference>
<feature type="domain" description="FERM" evidence="6">
    <location>
        <begin position="97"/>
        <end position="378"/>
    </location>
</feature>
<dbReference type="InterPro" id="IPR018979">
    <property type="entry name" value="FERM_N"/>
</dbReference>
<dbReference type="SUPFAM" id="SSF50729">
    <property type="entry name" value="PH domain-like"/>
    <property type="match status" value="1"/>
</dbReference>
<dbReference type="SMART" id="SM00295">
    <property type="entry name" value="B41"/>
    <property type="match status" value="1"/>
</dbReference>
<dbReference type="Gene3D" id="2.30.29.30">
    <property type="entry name" value="Pleckstrin-homology domain (PH domain)/Phosphotyrosine-binding domain (PTB)"/>
    <property type="match status" value="1"/>
</dbReference>
<feature type="region of interest" description="Disordered" evidence="5">
    <location>
        <begin position="21"/>
        <end position="73"/>
    </location>
</feature>
<dbReference type="PANTHER" id="PTHR23280">
    <property type="entry name" value="4.1 G PROTEIN"/>
    <property type="match status" value="1"/>
</dbReference>
<evidence type="ECO:0000256" key="5">
    <source>
        <dbReference type="SAM" id="MobiDB-lite"/>
    </source>
</evidence>
<name>A0ABP1RXU5_9HEXA</name>
<dbReference type="Pfam" id="PF09379">
    <property type="entry name" value="FERM_N"/>
    <property type="match status" value="1"/>
</dbReference>
<gene>
    <name evidence="7" type="ORF">ODALV1_LOCUS27276</name>
</gene>
<dbReference type="PRINTS" id="PR00661">
    <property type="entry name" value="ERMFAMILY"/>
</dbReference>
<protein>
    <recommendedName>
        <fullName evidence="2">Moesin/ezrin/radixin homolog 1</fullName>
    </recommendedName>
</protein>
<keyword evidence="3" id="KW-0965">Cell junction</keyword>
<dbReference type="InterPro" id="IPR018980">
    <property type="entry name" value="FERM_PH-like_C"/>
</dbReference>
<keyword evidence="8" id="KW-1185">Reference proteome</keyword>
<dbReference type="InterPro" id="IPR014352">
    <property type="entry name" value="FERM/acyl-CoA-bd_prot_sf"/>
</dbReference>
<evidence type="ECO:0000259" key="6">
    <source>
        <dbReference type="PROSITE" id="PS50057"/>
    </source>
</evidence>
<dbReference type="Gene3D" id="1.20.80.10">
    <property type="match status" value="1"/>
</dbReference>
<dbReference type="SUPFAM" id="SSF54236">
    <property type="entry name" value="Ubiquitin-like"/>
    <property type="match status" value="1"/>
</dbReference>
<evidence type="ECO:0000256" key="1">
    <source>
        <dbReference type="ARBA" id="ARBA00004536"/>
    </source>
</evidence>
<evidence type="ECO:0000256" key="3">
    <source>
        <dbReference type="ARBA" id="ARBA00022949"/>
    </source>
</evidence>
<dbReference type="InterPro" id="IPR029071">
    <property type="entry name" value="Ubiquitin-like_domsf"/>
</dbReference>
<dbReference type="InterPro" id="IPR019747">
    <property type="entry name" value="FERM_CS"/>
</dbReference>
<dbReference type="PANTHER" id="PTHR23280:SF32">
    <property type="entry name" value="FI22325P1"/>
    <property type="match status" value="1"/>
</dbReference>
<dbReference type="Pfam" id="PF00373">
    <property type="entry name" value="FERM_M"/>
    <property type="match status" value="1"/>
</dbReference>
<dbReference type="InterPro" id="IPR000798">
    <property type="entry name" value="Ez/rad/moesin-like"/>
</dbReference>
<dbReference type="InterPro" id="IPR000299">
    <property type="entry name" value="FERM_domain"/>
</dbReference>
<reference evidence="7 8" key="1">
    <citation type="submission" date="2024-08" db="EMBL/GenBank/DDBJ databases">
        <authorList>
            <person name="Cucini C."/>
            <person name="Frati F."/>
        </authorList>
    </citation>
    <scope>NUCLEOTIDE SEQUENCE [LARGE SCALE GENOMIC DNA]</scope>
</reference>
<dbReference type="Proteomes" id="UP001642540">
    <property type="component" value="Unassembled WGS sequence"/>
</dbReference>
<feature type="compositionally biased region" description="Low complexity" evidence="5">
    <location>
        <begin position="21"/>
        <end position="31"/>
    </location>
</feature>
<dbReference type="InterPro" id="IPR019749">
    <property type="entry name" value="Band_41_domain"/>
</dbReference>
<dbReference type="InterPro" id="IPR019748">
    <property type="entry name" value="FERM_central"/>
</dbReference>
<dbReference type="PROSITE" id="PS50057">
    <property type="entry name" value="FERM_3"/>
    <property type="match status" value="1"/>
</dbReference>
<dbReference type="SUPFAM" id="SSF47031">
    <property type="entry name" value="Second domain of FERM"/>
    <property type="match status" value="1"/>
</dbReference>
<dbReference type="EMBL" id="CAXLJM020000122">
    <property type="protein sequence ID" value="CAL8138232.1"/>
    <property type="molecule type" value="Genomic_DNA"/>
</dbReference>
<evidence type="ECO:0000256" key="2">
    <source>
        <dbReference type="ARBA" id="ARBA00022025"/>
    </source>
</evidence>
<dbReference type="CDD" id="cd17102">
    <property type="entry name" value="FERM_F1_FRMD3"/>
    <property type="match status" value="1"/>
</dbReference>
<dbReference type="PROSITE" id="PS00660">
    <property type="entry name" value="FERM_1"/>
    <property type="match status" value="1"/>
</dbReference>
<dbReference type="SMART" id="SM01196">
    <property type="entry name" value="FERM_C"/>
    <property type="match status" value="1"/>
</dbReference>
<accession>A0ABP1RXU5</accession>
<evidence type="ECO:0000313" key="8">
    <source>
        <dbReference type="Proteomes" id="UP001642540"/>
    </source>
</evidence>
<proteinExistence type="predicted"/>
<sequence>MTKELKLEECVNLLSGTASTGAAISSTSSSGAHHHHHHHLHHNKPLSLLPPSPYVSGSSGTSPGRDQNSTYAGQNLITSTPRAMIRRNSKNHLTGGYQCTVRLLDDAEILQCEFQPHHKGQFIMDFVCRQLNIAEKDYFGLRYVDTNKQRHWLDLSKSIVKQLRDMAYIVCFRFKFYPNDPMLLKEEVSRYQLVLQLRRDILHGRLYSTLSDMATLASFIIQSELGDHDPEVHTGNYISDYELVSRQSHELEEKAMELHQKLKGLTPSEADILFLKKAATLDTYGIDPHPVKDQQGEQVYLGINHTGISTFQGSRKSTHFKWSQITKLNYEAKMFIIHLSIPEDARTKKKETVGFKCQTSSSCKYLWRSAVEQRLFFT</sequence>
<comment type="caution">
    <text evidence="7">The sequence shown here is derived from an EMBL/GenBank/DDBJ whole genome shotgun (WGS) entry which is preliminary data.</text>
</comment>
<evidence type="ECO:0000256" key="4">
    <source>
        <dbReference type="ARBA" id="ARBA00043944"/>
    </source>
</evidence>